<dbReference type="STRING" id="1416801.SAMN05192553_10260"/>
<feature type="coiled-coil region" evidence="1">
    <location>
        <begin position="560"/>
        <end position="666"/>
    </location>
</feature>
<accession>A0A1H6VPK7</accession>
<evidence type="ECO:0000313" key="2">
    <source>
        <dbReference type="EMBL" id="SEJ03697.1"/>
    </source>
</evidence>
<reference evidence="3" key="1">
    <citation type="submission" date="2016-10" db="EMBL/GenBank/DDBJ databases">
        <authorList>
            <person name="Varghese N."/>
            <person name="Submissions S."/>
        </authorList>
    </citation>
    <scope>NUCLEOTIDE SEQUENCE [LARGE SCALE GENOMIC DNA]</scope>
    <source>
        <strain evidence="3">IBRC-M 10761</strain>
    </source>
</reference>
<keyword evidence="1" id="KW-0175">Coiled coil</keyword>
<dbReference type="OrthoDB" id="9805802at2"/>
<organism evidence="2 3">
    <name type="scientific">Cyclobacterium xiamenense</name>
    <dbReference type="NCBI Taxonomy" id="1297121"/>
    <lineage>
        <taxon>Bacteria</taxon>
        <taxon>Pseudomonadati</taxon>
        <taxon>Bacteroidota</taxon>
        <taxon>Cytophagia</taxon>
        <taxon>Cytophagales</taxon>
        <taxon>Cyclobacteriaceae</taxon>
        <taxon>Cyclobacterium</taxon>
    </lineage>
</organism>
<name>A0A1H6VPK7_9BACT</name>
<evidence type="ECO:0000256" key="1">
    <source>
        <dbReference type="SAM" id="Coils"/>
    </source>
</evidence>
<protein>
    <submittedName>
        <fullName evidence="2">Uncharacterized protein</fullName>
    </submittedName>
</protein>
<proteinExistence type="predicted"/>
<keyword evidence="3" id="KW-1185">Reference proteome</keyword>
<evidence type="ECO:0000313" key="3">
    <source>
        <dbReference type="Proteomes" id="UP000199403"/>
    </source>
</evidence>
<dbReference type="Proteomes" id="UP000199403">
    <property type="component" value="Unassembled WGS sequence"/>
</dbReference>
<dbReference type="RefSeq" id="WP_092170464.1">
    <property type="nucleotide sequence ID" value="NZ_FNZH01000002.1"/>
</dbReference>
<dbReference type="AlphaFoldDB" id="A0A1H6VPK7"/>
<gene>
    <name evidence="2" type="ORF">SAMN05192553_10260</name>
</gene>
<dbReference type="EMBL" id="FNZH01000002">
    <property type="protein sequence ID" value="SEJ03697.1"/>
    <property type="molecule type" value="Genomic_DNA"/>
</dbReference>
<sequence>MSKILSSEIVSLVHHVKLNESGWWEKSIQNIIISIFGINGNTPINENDLIINFEKELKTNFDKVRIIKQFNLLKSKNVIIPISDKLYSLSEDVYTEFRASFTSQKEIEFEAEKRFNELSIKICPEFTTKQLWEELNEHLIIPLVREIGAKTYELISGENSISIEQYGQFNSFISRYKNEKTKVQSLLLNYFDFKNEYVKKYILHQLNAYFFIEATNLNQQTVEQVYTLAKSQTNLKVFVDTNFLLTLLDLHDNPSNEAAFSLLELLDEIKNRVKVKFYVLPVTILEFQNLISKFKDHLKKLKPTLNQAIAAENTDEFSGIIKKYFQKCHEKNTILNIDDYFDPYLDNFTVNIRKKGLEIQQDNMDKYSTDQRVVDDLLEQVDYRFNRNENAGKYQGLSKEEKELRKQNIYDKFNHDCQLWHYVKDKRPSYIDSTKDIINWVLTLDFSFLEYDKFKQYKNTNTQISICLHPNEFISMLQFWVPRTVKFENAILGNFRLPFLFKEVDGESEKVSIEILRAMSQYEDNEKFSSELVTEILTNKALRQKIKVSNTIEENAALIKEELFNKYEATKQLLNLEKEKKESLSEELSIVKIEIGTLSKKIDELQEKTNQKIEKELELIRKSKFQELNSKKEALGIKLEQIKSRISDYEEQIEKANVEFERASKTLSNILKATFLGEAKFKSELKDKIHSKYYDYSKYSKLNDEFRELSKEFDDLIIPKIEEKIIIYCENQNSTFFNKLNFQNIHFIPESNSNAVYIKILANPTHFGLRDRDFLTDNEIQKLKKQHSNYLILDYYCFENYLYHPENISELEIQDFDKSWYIEELIKQKTSKYDKILLKLTNSRNGYQEFKLPDNKFREKDEVVCEYLKSDEVEIFLKSFSLKTEFDKALISKFQLTTEKLSSTDWFRKKIEQILTF</sequence>